<feature type="transmembrane region" description="Helical" evidence="2">
    <location>
        <begin position="332"/>
        <end position="348"/>
    </location>
</feature>
<dbReference type="NCBIfam" id="TIGR03662">
    <property type="entry name" value="Chlor_Arch_YYY"/>
    <property type="match status" value="1"/>
</dbReference>
<dbReference type="PANTHER" id="PTHR10790:SF51">
    <property type="entry name" value="TETRATRICOPEPTIDE REPEAT PROTEIN"/>
    <property type="match status" value="1"/>
</dbReference>
<feature type="transmembrane region" description="Helical" evidence="2">
    <location>
        <begin position="59"/>
        <end position="80"/>
    </location>
</feature>
<dbReference type="InterPro" id="IPR018746">
    <property type="entry name" value="DUF2298"/>
</dbReference>
<evidence type="ECO:0000313" key="4">
    <source>
        <dbReference type="Proteomes" id="UP000546257"/>
    </source>
</evidence>
<feature type="transmembrane region" description="Helical" evidence="2">
    <location>
        <begin position="571"/>
        <end position="589"/>
    </location>
</feature>
<dbReference type="EMBL" id="JACKXD010000003">
    <property type="protein sequence ID" value="MBB6646333.1"/>
    <property type="molecule type" value="Genomic_DNA"/>
</dbReference>
<feature type="transmembrane region" description="Helical" evidence="2">
    <location>
        <begin position="650"/>
        <end position="669"/>
    </location>
</feature>
<keyword evidence="2" id="KW-1133">Transmembrane helix</keyword>
<dbReference type="Pfam" id="PF10060">
    <property type="entry name" value="DUF2298"/>
    <property type="match status" value="1"/>
</dbReference>
<gene>
    <name evidence="3" type="ORF">H5V44_08535</name>
</gene>
<feature type="transmembrane region" description="Helical" evidence="2">
    <location>
        <begin position="459"/>
        <end position="479"/>
    </location>
</feature>
<comment type="caution">
    <text evidence="3">The sequence shown here is derived from an EMBL/GenBank/DDBJ whole genome shotgun (WGS) entry which is preliminary data.</text>
</comment>
<dbReference type="PANTHER" id="PTHR10790">
    <property type="entry name" value="TPR-DOMAIN CONTAINING PROTEIN"/>
    <property type="match status" value="1"/>
</dbReference>
<evidence type="ECO:0000256" key="1">
    <source>
        <dbReference type="SAM" id="MobiDB-lite"/>
    </source>
</evidence>
<feature type="transmembrane region" description="Helical" evidence="2">
    <location>
        <begin position="299"/>
        <end position="320"/>
    </location>
</feature>
<protein>
    <recommendedName>
        <fullName evidence="5">Chlor_Arch_YYY domain-containing protein</fullName>
    </recommendedName>
</protein>
<organism evidence="3 4">
    <name type="scientific">Halobellus ruber</name>
    <dbReference type="NCBI Taxonomy" id="2761102"/>
    <lineage>
        <taxon>Archaea</taxon>
        <taxon>Methanobacteriati</taxon>
        <taxon>Methanobacteriota</taxon>
        <taxon>Stenosarchaea group</taxon>
        <taxon>Halobacteria</taxon>
        <taxon>Halobacteriales</taxon>
        <taxon>Haloferacaceae</taxon>
        <taxon>Halobellus</taxon>
    </lineage>
</organism>
<feature type="transmembrane region" description="Helical" evidence="2">
    <location>
        <begin position="491"/>
        <end position="524"/>
    </location>
</feature>
<feature type="region of interest" description="Disordered" evidence="1">
    <location>
        <begin position="598"/>
        <end position="644"/>
    </location>
</feature>
<dbReference type="AlphaFoldDB" id="A0A7J9SIY6"/>
<feature type="transmembrane region" description="Helical" evidence="2">
    <location>
        <begin position="530"/>
        <end position="551"/>
    </location>
</feature>
<accession>A0A7J9SIY6</accession>
<feature type="transmembrane region" description="Helical" evidence="2">
    <location>
        <begin position="416"/>
        <end position="439"/>
    </location>
</feature>
<evidence type="ECO:0000256" key="2">
    <source>
        <dbReference type="SAM" id="Phobius"/>
    </source>
</evidence>
<sequence>MEYALLVRWLVLYAALFALGLPLVARLLPRADGRGAGLAVPAAFVTLSVPAYWVGHATWGPVALAAGVATLLLASAFAGLDIAALRERRVRLAVDIDRGAATDAAAVFFLGFGVVVAIRAFDPAVLPIGGEKFLDFGLLKTLDRSTVLPPEDVWFANEPVKYYYGGHLTATLLSWLTATPPRFGYNLALAGFYAALVTAAFELAAAVGADRGVSRRIAGGFAAFFVGVASNLVTAGRFALLALPEPLERAAATYVAARTDYTVGTILAGAESFSYWSASRVIPGTINEFPLFAWLNGDLHAHMMGTPTLLLAAAVGYAYYRTPASAVRRRRVLLFVVLPVLAGWQAVVDTWSFPSVLAVGWLAAVFAPAGPWTLLPGGRRLRPSLPGGGDAPAAGAAATDGTTVVTRAVTAELRRIGGALAVAAVAAIVAAVLAAPFLLGTATGGGERSVELLGPELRSGLGPLLLIHGAFLVGLGGYLLGRVRIARPWVLVGGVAAAAAVGLQVGFAALAVSVPLLVLAWVALRTAESVGYEAVLVVAGAGLVTLVELVYVNEQAGPGRMNTVFKTYMQVWVFFGTAMGVALAGLWAGEGVAGADDAERATEPAAGATGAVRSEAGTESIEPDGGDVAASDADDGTTGSDADGVPWRRVAVVGVVVALVASTSVYGVLAVGAHFGNAPAGGPTLDATQFVRTDHPEQATAIAWVDAREGQPTLLEAPGTARYPGGTDGRERVMYSWNANPASSLTGVPTVAGWQHEVGYRGRAAYLDRVRDVDAMYTGDPATRAALFRQYEVEYVWVGPGERARYGSVSFRMAGVEPVHRSGDVTIYAVDREALPDGQE</sequence>
<feature type="transmembrane region" description="Helical" evidence="2">
    <location>
        <begin position="217"/>
        <end position="240"/>
    </location>
</feature>
<feature type="transmembrane region" description="Helical" evidence="2">
    <location>
        <begin position="6"/>
        <end position="28"/>
    </location>
</feature>
<feature type="transmembrane region" description="Helical" evidence="2">
    <location>
        <begin position="100"/>
        <end position="121"/>
    </location>
</feature>
<feature type="transmembrane region" description="Helical" evidence="2">
    <location>
        <begin position="354"/>
        <end position="375"/>
    </location>
</feature>
<keyword evidence="4" id="KW-1185">Reference proteome</keyword>
<dbReference type="RefSeq" id="WP_185192719.1">
    <property type="nucleotide sequence ID" value="NZ_JACKXD010000003.1"/>
</dbReference>
<dbReference type="Proteomes" id="UP000546257">
    <property type="component" value="Unassembled WGS sequence"/>
</dbReference>
<proteinExistence type="predicted"/>
<evidence type="ECO:0000313" key="3">
    <source>
        <dbReference type="EMBL" id="MBB6646333.1"/>
    </source>
</evidence>
<reference evidence="3 4" key="1">
    <citation type="submission" date="2020-08" db="EMBL/GenBank/DDBJ databases">
        <authorList>
            <person name="Seo M.-J."/>
        </authorList>
    </citation>
    <scope>NUCLEOTIDE SEQUENCE [LARGE SCALE GENOMIC DNA]</scope>
    <source>
        <strain evidence="3 4">MBLA0160</strain>
    </source>
</reference>
<keyword evidence="2" id="KW-0472">Membrane</keyword>
<name>A0A7J9SIY6_9EURY</name>
<feature type="transmembrane region" description="Helical" evidence="2">
    <location>
        <begin position="35"/>
        <end position="53"/>
    </location>
</feature>
<feature type="transmembrane region" description="Helical" evidence="2">
    <location>
        <begin position="183"/>
        <end position="205"/>
    </location>
</feature>
<feature type="compositionally biased region" description="Low complexity" evidence="1">
    <location>
        <begin position="626"/>
        <end position="644"/>
    </location>
</feature>
<evidence type="ECO:0008006" key="5">
    <source>
        <dbReference type="Google" id="ProtNLM"/>
    </source>
</evidence>
<keyword evidence="2" id="KW-0812">Transmembrane</keyword>